<dbReference type="STRING" id="1297617.IB211_01894c"/>
<dbReference type="GO" id="GO:0005886">
    <property type="term" value="C:plasma membrane"/>
    <property type="evidence" value="ECO:0007669"/>
    <property type="project" value="TreeGrafter"/>
</dbReference>
<reference evidence="3" key="2">
    <citation type="submission" date="2015-04" db="EMBL/GenBank/DDBJ databases">
        <title>A butyrogenic pathway from the amino acid lysine in a human gut commensal.</title>
        <authorList>
            <person name="de Vos W.M."/>
            <person name="Bui N.T.P."/>
            <person name="Plugge C.M."/>
            <person name="Ritari J."/>
        </authorList>
    </citation>
    <scope>NUCLEOTIDE SEQUENCE [LARGE SCALE GENOMIC DNA]</scope>
    <source>
        <strain evidence="3">AF211</strain>
    </source>
</reference>
<evidence type="ECO:0000313" key="3">
    <source>
        <dbReference type="Proteomes" id="UP000064844"/>
    </source>
</evidence>
<dbReference type="InterPro" id="IPR007401">
    <property type="entry name" value="DUF454"/>
</dbReference>
<feature type="transmembrane region" description="Helical" evidence="1">
    <location>
        <begin position="6"/>
        <end position="28"/>
    </location>
</feature>
<dbReference type="Proteomes" id="UP000064844">
    <property type="component" value="Chromosome"/>
</dbReference>
<keyword evidence="1" id="KW-1133">Transmembrane helix</keyword>
<dbReference type="PANTHER" id="PTHR35813">
    <property type="entry name" value="INNER MEMBRANE PROTEIN YBAN"/>
    <property type="match status" value="1"/>
</dbReference>
<accession>A0A0S2W4K3</accession>
<dbReference type="Pfam" id="PF04304">
    <property type="entry name" value="DUF454"/>
    <property type="match status" value="1"/>
</dbReference>
<protein>
    <recommendedName>
        <fullName evidence="4">DUF454 domain-containing protein</fullName>
    </recommendedName>
</protein>
<proteinExistence type="predicted"/>
<dbReference type="PIRSF" id="PIRSF016789">
    <property type="entry name" value="DUF454"/>
    <property type="match status" value="1"/>
</dbReference>
<keyword evidence="3" id="KW-1185">Reference proteome</keyword>
<dbReference type="KEGG" id="ibu:IB211_01894c"/>
<feature type="transmembrane region" description="Helical" evidence="1">
    <location>
        <begin position="99"/>
        <end position="119"/>
    </location>
</feature>
<reference evidence="2 3" key="1">
    <citation type="journal article" date="2015" name="Nat. Commun.">
        <title>Production of butyrate from lysine and the Amadori product fructoselysine by a human gut commensal.</title>
        <authorList>
            <person name="Bui T.P."/>
            <person name="Ritari J."/>
            <person name="Boeren S."/>
            <person name="de Waard P."/>
            <person name="Plugge C.M."/>
            <person name="de Vos W.M."/>
        </authorList>
    </citation>
    <scope>NUCLEOTIDE SEQUENCE [LARGE SCALE GENOMIC DNA]</scope>
    <source>
        <strain evidence="2 3">AF211</strain>
    </source>
</reference>
<evidence type="ECO:0000256" key="1">
    <source>
        <dbReference type="SAM" id="Phobius"/>
    </source>
</evidence>
<name>A0A0S2W4K3_9FIRM</name>
<organism evidence="2 3">
    <name type="scientific">Intestinimonas butyriciproducens</name>
    <dbReference type="NCBI Taxonomy" id="1297617"/>
    <lineage>
        <taxon>Bacteria</taxon>
        <taxon>Bacillati</taxon>
        <taxon>Bacillota</taxon>
        <taxon>Clostridia</taxon>
        <taxon>Eubacteriales</taxon>
        <taxon>Intestinimonas</taxon>
    </lineage>
</organism>
<evidence type="ECO:0000313" key="2">
    <source>
        <dbReference type="EMBL" id="ALP94285.1"/>
    </source>
</evidence>
<dbReference type="PROSITE" id="PS51257">
    <property type="entry name" value="PROKAR_LIPOPROTEIN"/>
    <property type="match status" value="1"/>
</dbReference>
<dbReference type="AlphaFoldDB" id="A0A0S2W4K3"/>
<evidence type="ECO:0008006" key="4">
    <source>
        <dbReference type="Google" id="ProtNLM"/>
    </source>
</evidence>
<gene>
    <name evidence="2" type="ORF">IB211_01894c</name>
</gene>
<dbReference type="EMBL" id="CP011307">
    <property type="protein sequence ID" value="ALP94285.1"/>
    <property type="molecule type" value="Genomic_DNA"/>
</dbReference>
<sequence>MINMRIIFIVLGFLSLGLGCIGVALPILPTTPFLLVSAFCFARSSERLNTWFRGTKLYKNNLETFVLGQGMPWRAKLRIMGTVTVIMAIAFIAMRSTVIGRTCLVAVWVAHVIAFCLIIKTCPAERANSREVTCHDDQ</sequence>
<dbReference type="PATRIC" id="fig|1297617.4.peg.1954"/>
<keyword evidence="1" id="KW-0812">Transmembrane</keyword>
<dbReference type="PANTHER" id="PTHR35813:SF1">
    <property type="entry name" value="INNER MEMBRANE PROTEIN YBAN"/>
    <property type="match status" value="1"/>
</dbReference>
<keyword evidence="1" id="KW-0472">Membrane</keyword>